<evidence type="ECO:0000313" key="3">
    <source>
        <dbReference type="Proteomes" id="UP000296049"/>
    </source>
</evidence>
<organism evidence="2 3">
    <name type="scientific">Anas platyrhynchos</name>
    <name type="common">Mallard</name>
    <name type="synonym">Anas boschas</name>
    <dbReference type="NCBI Taxonomy" id="8839"/>
    <lineage>
        <taxon>Eukaryota</taxon>
        <taxon>Metazoa</taxon>
        <taxon>Chordata</taxon>
        <taxon>Craniata</taxon>
        <taxon>Vertebrata</taxon>
        <taxon>Euteleostomi</taxon>
        <taxon>Archelosauria</taxon>
        <taxon>Archosauria</taxon>
        <taxon>Dinosauria</taxon>
        <taxon>Saurischia</taxon>
        <taxon>Theropoda</taxon>
        <taxon>Coelurosauria</taxon>
        <taxon>Aves</taxon>
        <taxon>Neognathae</taxon>
        <taxon>Galloanserae</taxon>
        <taxon>Anseriformes</taxon>
        <taxon>Anatidae</taxon>
        <taxon>Anatinae</taxon>
        <taxon>Anas</taxon>
    </lineage>
</organism>
<dbReference type="AlphaFoldDB" id="R0J933"/>
<protein>
    <submittedName>
        <fullName evidence="2">Uncharacterized protein</fullName>
    </submittedName>
</protein>
<dbReference type="Proteomes" id="UP000296049">
    <property type="component" value="Unassembled WGS sequence"/>
</dbReference>
<evidence type="ECO:0000256" key="1">
    <source>
        <dbReference type="SAM" id="MobiDB-lite"/>
    </source>
</evidence>
<reference evidence="3" key="1">
    <citation type="journal article" date="2013" name="Nat. Genet.">
        <title>The duck genome and transcriptome provide insight into an avian influenza virus reservoir species.</title>
        <authorList>
            <person name="Huang Y."/>
            <person name="Li Y."/>
            <person name="Burt D.W."/>
            <person name="Chen H."/>
            <person name="Zhang Y."/>
            <person name="Qian W."/>
            <person name="Kim H."/>
            <person name="Gan S."/>
            <person name="Zhao Y."/>
            <person name="Li J."/>
            <person name="Yi K."/>
            <person name="Feng H."/>
            <person name="Zhu P."/>
            <person name="Li B."/>
            <person name="Liu Q."/>
            <person name="Fairley S."/>
            <person name="Magor K.E."/>
            <person name="Du Z."/>
            <person name="Hu X."/>
            <person name="Goodman L."/>
            <person name="Tafer H."/>
            <person name="Vignal A."/>
            <person name="Lee T."/>
            <person name="Kim K.W."/>
            <person name="Sheng Z."/>
            <person name="An Y."/>
            <person name="Searle S."/>
            <person name="Herrero J."/>
            <person name="Groenen M.A."/>
            <person name="Crooijmans R.P."/>
            <person name="Faraut T."/>
            <person name="Cai Q."/>
            <person name="Webster R.G."/>
            <person name="Aldridge J.R."/>
            <person name="Warren W.C."/>
            <person name="Bartschat S."/>
            <person name="Kehr S."/>
            <person name="Marz M."/>
            <person name="Stadler P.F."/>
            <person name="Smith J."/>
            <person name="Kraus R.H."/>
            <person name="Zhao Y."/>
            <person name="Ren L."/>
            <person name="Fei J."/>
            <person name="Morisson M."/>
            <person name="Kaiser P."/>
            <person name="Griffin D.K."/>
            <person name="Rao M."/>
            <person name="Pitel F."/>
            <person name="Wang J."/>
            <person name="Li N."/>
        </authorList>
    </citation>
    <scope>NUCLEOTIDE SEQUENCE [LARGE SCALE GENOMIC DNA]</scope>
</reference>
<accession>R0J933</accession>
<evidence type="ECO:0000313" key="2">
    <source>
        <dbReference type="EMBL" id="EOA93715.1"/>
    </source>
</evidence>
<name>R0J933_ANAPL</name>
<proteinExistence type="predicted"/>
<gene>
    <name evidence="2" type="ORF">Anapl_18300</name>
</gene>
<feature type="compositionally biased region" description="Basic and acidic residues" evidence="1">
    <location>
        <begin position="147"/>
        <end position="166"/>
    </location>
</feature>
<keyword evidence="3" id="KW-1185">Reference proteome</keyword>
<sequence>MHIYNYYSNQEERYEHIVFSAGRKKVEKKLRGWRETTLPASDVADDEDFWKSRAVFKLFMHPTTVIGKFLKFFSQSFCAMYIHSAVIQECTSKQLPAETQSSPELADCRIKDVQTWSWKMKGHALASSVCLGLKDENGLNTAGESSSDAKRVQDSEPRGLHTDLRGRIHPPKNSTAKCQPLRFKFLLLKRRGSNMDGASLGQESWQMDPPADLVKKYLPKAVHTLELPPRYCVDGTCPVGTLRKSHVVQRKAPPKHSPPATTNLQSLFGSTPQMQVKHATDSHQGVARKGSGVTKPAVNFSVSGVSSVDVRASTAVEDAYTGFSHPMATKQPLENENIAIPVASGDDPVTRIA</sequence>
<dbReference type="EMBL" id="KB745656">
    <property type="protein sequence ID" value="EOA93715.1"/>
    <property type="molecule type" value="Genomic_DNA"/>
</dbReference>
<feature type="region of interest" description="Disordered" evidence="1">
    <location>
        <begin position="141"/>
        <end position="173"/>
    </location>
</feature>